<sequence length="70" mass="7839">MICGDPGSFMSRQVGGGSVMVWGGCTQASAAYIYTLSESRLPYAHLNYGTDFFLLRIVHTRRRIFCTNKE</sequence>
<comment type="caution">
    <text evidence="1">The sequence shown here is derived from an EMBL/GenBank/DDBJ whole genome shotgun (WGS) entry which is preliminary data.</text>
</comment>
<dbReference type="Proteomes" id="UP001146120">
    <property type="component" value="Unassembled WGS sequence"/>
</dbReference>
<gene>
    <name evidence="1" type="ORF">N0F65_004995</name>
</gene>
<organism evidence="1 2">
    <name type="scientific">Lagenidium giganteum</name>
    <dbReference type="NCBI Taxonomy" id="4803"/>
    <lineage>
        <taxon>Eukaryota</taxon>
        <taxon>Sar</taxon>
        <taxon>Stramenopiles</taxon>
        <taxon>Oomycota</taxon>
        <taxon>Peronosporomycetes</taxon>
        <taxon>Pythiales</taxon>
        <taxon>Pythiaceae</taxon>
    </lineage>
</organism>
<evidence type="ECO:0000313" key="2">
    <source>
        <dbReference type="Proteomes" id="UP001146120"/>
    </source>
</evidence>
<accession>A0AAV2ZHW5</accession>
<keyword evidence="2" id="KW-1185">Reference proteome</keyword>
<reference evidence="1" key="1">
    <citation type="submission" date="2022-11" db="EMBL/GenBank/DDBJ databases">
        <authorList>
            <person name="Morgan W.R."/>
            <person name="Tartar A."/>
        </authorList>
    </citation>
    <scope>NUCLEOTIDE SEQUENCE</scope>
    <source>
        <strain evidence="1">ARSEF 373</strain>
    </source>
</reference>
<dbReference type="AlphaFoldDB" id="A0AAV2ZHW5"/>
<proteinExistence type="predicted"/>
<reference evidence="1" key="2">
    <citation type="journal article" date="2023" name="Microbiol Resour">
        <title>Decontamination and Annotation of the Draft Genome Sequence of the Oomycete Lagenidium giganteum ARSEF 373.</title>
        <authorList>
            <person name="Morgan W.R."/>
            <person name="Tartar A."/>
        </authorList>
    </citation>
    <scope>NUCLEOTIDE SEQUENCE</scope>
    <source>
        <strain evidence="1">ARSEF 373</strain>
    </source>
</reference>
<evidence type="ECO:0000313" key="1">
    <source>
        <dbReference type="EMBL" id="DBA05145.1"/>
    </source>
</evidence>
<protein>
    <submittedName>
        <fullName evidence="1">Uncharacterized protein</fullName>
    </submittedName>
</protein>
<dbReference type="EMBL" id="DAKRPA010000002">
    <property type="protein sequence ID" value="DBA05145.1"/>
    <property type="molecule type" value="Genomic_DNA"/>
</dbReference>
<name>A0AAV2ZHW5_9STRA</name>